<dbReference type="OrthoDB" id="9807157at2"/>
<evidence type="ECO:0000256" key="1">
    <source>
        <dbReference type="ARBA" id="ARBA00001933"/>
    </source>
</evidence>
<comment type="pathway">
    <text evidence="2">Lipid metabolism.</text>
</comment>
<protein>
    <submittedName>
        <fullName evidence="7">Glycine C-acetyltransferase</fullName>
    </submittedName>
</protein>
<dbReference type="EMBL" id="FZNT01000004">
    <property type="protein sequence ID" value="SNR50223.1"/>
    <property type="molecule type" value="Genomic_DNA"/>
</dbReference>
<dbReference type="PANTHER" id="PTHR13693">
    <property type="entry name" value="CLASS II AMINOTRANSFERASE/8-AMINO-7-OXONONANOATE SYNTHASE"/>
    <property type="match status" value="1"/>
</dbReference>
<dbReference type="RefSeq" id="WP_089381167.1">
    <property type="nucleotide sequence ID" value="NZ_FZNT01000004.1"/>
</dbReference>
<dbReference type="InterPro" id="IPR050087">
    <property type="entry name" value="AON_synthase_class-II"/>
</dbReference>
<dbReference type="InterPro" id="IPR001917">
    <property type="entry name" value="Aminotrans_II_pyridoxalP_BS"/>
</dbReference>
<keyword evidence="8" id="KW-1185">Reference proteome</keyword>
<dbReference type="InterPro" id="IPR015421">
    <property type="entry name" value="PyrdxlP-dep_Trfase_major"/>
</dbReference>
<gene>
    <name evidence="7" type="ORF">SAMN06265371_10446</name>
</gene>
<keyword evidence="3 7" id="KW-0808">Transferase</keyword>
<dbReference type="Proteomes" id="UP000198384">
    <property type="component" value="Unassembled WGS sequence"/>
</dbReference>
<reference evidence="7 8" key="1">
    <citation type="submission" date="2017-06" db="EMBL/GenBank/DDBJ databases">
        <authorList>
            <person name="Kim H.J."/>
            <person name="Triplett B.A."/>
        </authorList>
    </citation>
    <scope>NUCLEOTIDE SEQUENCE [LARGE SCALE GENOMIC DNA]</scope>
    <source>
        <strain evidence="7 8">DSM 29150</strain>
    </source>
</reference>
<evidence type="ECO:0000256" key="4">
    <source>
        <dbReference type="ARBA" id="ARBA00022898"/>
    </source>
</evidence>
<dbReference type="SUPFAM" id="SSF53383">
    <property type="entry name" value="PLP-dependent transferases"/>
    <property type="match status" value="1"/>
</dbReference>
<dbReference type="AlphaFoldDB" id="A0A238WUV6"/>
<evidence type="ECO:0000256" key="3">
    <source>
        <dbReference type="ARBA" id="ARBA00022679"/>
    </source>
</evidence>
<sequence>MKDLFERIVKDKGPLGKWAKQAEGYYVFPKLEGDISNRMIFNGKKVITWSINDYLGLANHPEVRKADAEAAAEYGMAYPMGARMMSGHTKFHEQLEQECAEFVDKESAYLVNFGYQGMVSAIDALVSKNDVIVYDIDAHACIIDGVRLHHGKRFTYQHNDIESLEKNLQRATKIAEDNNGGILVISEGVFGMRGEQGKLKEIVALKEKYNFRFLVDDAHGFGTLGEGGRGAGFEQGVQDGIDVYFATFAKSMASIGAFFAADKDIIQYLQYNMRSQMFAKSLPMTLVKGALKRLDMLRTMPELKAKLWENVDALQNGLKENGFNIGKTNTCVTPVFLEGDIPEAMAMVNDLRENYGIFCSIVVYPVIPKGLIILRLIPTATHNLEDVKITIESFSAIREKLEKGIYKRIAASMM</sequence>
<organism evidence="7 8">
    <name type="scientific">Lutibacter agarilyticus</name>
    <dbReference type="NCBI Taxonomy" id="1109740"/>
    <lineage>
        <taxon>Bacteria</taxon>
        <taxon>Pseudomonadati</taxon>
        <taxon>Bacteroidota</taxon>
        <taxon>Flavobacteriia</taxon>
        <taxon>Flavobacteriales</taxon>
        <taxon>Flavobacteriaceae</taxon>
        <taxon>Lutibacter</taxon>
    </lineage>
</organism>
<dbReference type="InterPro" id="IPR004839">
    <property type="entry name" value="Aminotransferase_I/II_large"/>
</dbReference>
<dbReference type="GO" id="GO:0016740">
    <property type="term" value="F:transferase activity"/>
    <property type="evidence" value="ECO:0007669"/>
    <property type="project" value="UniProtKB-KW"/>
</dbReference>
<dbReference type="Pfam" id="PF00155">
    <property type="entry name" value="Aminotran_1_2"/>
    <property type="match status" value="1"/>
</dbReference>
<name>A0A238WUV6_9FLAO</name>
<evidence type="ECO:0000256" key="2">
    <source>
        <dbReference type="ARBA" id="ARBA00005189"/>
    </source>
</evidence>
<dbReference type="Gene3D" id="3.90.1150.10">
    <property type="entry name" value="Aspartate Aminotransferase, domain 1"/>
    <property type="match status" value="1"/>
</dbReference>
<dbReference type="GO" id="GO:0030170">
    <property type="term" value="F:pyridoxal phosphate binding"/>
    <property type="evidence" value="ECO:0007669"/>
    <property type="project" value="InterPro"/>
</dbReference>
<dbReference type="PROSITE" id="PS00599">
    <property type="entry name" value="AA_TRANSFER_CLASS_2"/>
    <property type="match status" value="1"/>
</dbReference>
<comment type="cofactor">
    <cofactor evidence="1 5">
        <name>pyridoxal 5'-phosphate</name>
        <dbReference type="ChEBI" id="CHEBI:597326"/>
    </cofactor>
</comment>
<comment type="similarity">
    <text evidence="5">Belongs to the class-II pyridoxal-phosphate-dependent aminotransferase family.</text>
</comment>
<evidence type="ECO:0000256" key="5">
    <source>
        <dbReference type="RuleBase" id="RU003693"/>
    </source>
</evidence>
<accession>A0A238WUV6</accession>
<evidence type="ECO:0000259" key="6">
    <source>
        <dbReference type="Pfam" id="PF00155"/>
    </source>
</evidence>
<evidence type="ECO:0000313" key="8">
    <source>
        <dbReference type="Proteomes" id="UP000198384"/>
    </source>
</evidence>
<feature type="domain" description="Aminotransferase class I/classII large" evidence="6">
    <location>
        <begin position="44"/>
        <end position="393"/>
    </location>
</feature>
<dbReference type="InterPro" id="IPR015424">
    <property type="entry name" value="PyrdxlP-dep_Trfase"/>
</dbReference>
<keyword evidence="4 5" id="KW-0663">Pyridoxal phosphate</keyword>
<dbReference type="Gene3D" id="3.40.640.10">
    <property type="entry name" value="Type I PLP-dependent aspartate aminotransferase-like (Major domain)"/>
    <property type="match status" value="1"/>
</dbReference>
<evidence type="ECO:0000313" key="7">
    <source>
        <dbReference type="EMBL" id="SNR50223.1"/>
    </source>
</evidence>
<proteinExistence type="inferred from homology"/>
<dbReference type="InterPro" id="IPR015422">
    <property type="entry name" value="PyrdxlP-dep_Trfase_small"/>
</dbReference>